<dbReference type="Pfam" id="PF18293">
    <property type="entry name" value="Caprin-1_dimer"/>
    <property type="match status" value="1"/>
</dbReference>
<keyword evidence="2" id="KW-0175">Coiled coil</keyword>
<feature type="compositionally biased region" description="Polar residues" evidence="3">
    <location>
        <begin position="498"/>
        <end position="513"/>
    </location>
</feature>
<organism evidence="5 6">
    <name type="scientific">Limulus polyphemus</name>
    <name type="common">Atlantic horseshoe crab</name>
    <dbReference type="NCBI Taxonomy" id="6850"/>
    <lineage>
        <taxon>Eukaryota</taxon>
        <taxon>Metazoa</taxon>
        <taxon>Ecdysozoa</taxon>
        <taxon>Arthropoda</taxon>
        <taxon>Chelicerata</taxon>
        <taxon>Merostomata</taxon>
        <taxon>Xiphosura</taxon>
        <taxon>Limulidae</taxon>
        <taxon>Limulus</taxon>
    </lineage>
</organism>
<proteinExistence type="inferred from homology"/>
<reference evidence="6" key="1">
    <citation type="submission" date="2025-08" db="UniProtKB">
        <authorList>
            <consortium name="RefSeq"/>
        </authorList>
    </citation>
    <scope>IDENTIFICATION</scope>
    <source>
        <tissue evidence="6">Muscle</tissue>
    </source>
</reference>
<dbReference type="Proteomes" id="UP000694941">
    <property type="component" value="Unplaced"/>
</dbReference>
<evidence type="ECO:0000313" key="6">
    <source>
        <dbReference type="RefSeq" id="XP_022252867.1"/>
    </source>
</evidence>
<evidence type="ECO:0000259" key="4">
    <source>
        <dbReference type="Pfam" id="PF18293"/>
    </source>
</evidence>
<evidence type="ECO:0000256" key="2">
    <source>
        <dbReference type="SAM" id="Coils"/>
    </source>
</evidence>
<comment type="similarity">
    <text evidence="1">Belongs to the caprin family.</text>
</comment>
<feature type="region of interest" description="Disordered" evidence="3">
    <location>
        <begin position="494"/>
        <end position="513"/>
    </location>
</feature>
<name>A0ABM1TAG1_LIMPO</name>
<keyword evidence="5" id="KW-1185">Reference proteome</keyword>
<feature type="domain" description="Caprin-1 dimerization" evidence="4">
    <location>
        <begin position="78"/>
        <end position="197"/>
    </location>
</feature>
<accession>A0ABM1TAG1</accession>
<dbReference type="InterPro" id="IPR028816">
    <property type="entry name" value="Caprin"/>
</dbReference>
<dbReference type="PANTHER" id="PTHR22922:SF19">
    <property type="entry name" value="CAPRIN HOMOLOG"/>
    <property type="match status" value="1"/>
</dbReference>
<feature type="region of interest" description="Disordered" evidence="3">
    <location>
        <begin position="220"/>
        <end position="240"/>
    </location>
</feature>
<evidence type="ECO:0000313" key="5">
    <source>
        <dbReference type="Proteomes" id="UP000694941"/>
    </source>
</evidence>
<dbReference type="GeneID" id="106468796"/>
<dbReference type="InterPro" id="IPR041637">
    <property type="entry name" value="Caprin-1_dimer"/>
</dbReference>
<feature type="coiled-coil region" evidence="2">
    <location>
        <begin position="24"/>
        <end position="51"/>
    </location>
</feature>
<evidence type="ECO:0000256" key="3">
    <source>
        <dbReference type="SAM" id="MobiDB-lite"/>
    </source>
</evidence>
<gene>
    <name evidence="6" type="primary">LOC106468796</name>
</gene>
<dbReference type="RefSeq" id="XP_022252867.1">
    <property type="nucleotide sequence ID" value="XM_022397159.1"/>
</dbReference>
<protein>
    <submittedName>
        <fullName evidence="6">Caprin-1-like</fullName>
    </submittedName>
</protein>
<dbReference type="PANTHER" id="PTHR22922">
    <property type="entry name" value="GPI-ANCHORED PROTEIN P137"/>
    <property type="match status" value="1"/>
</dbReference>
<sequence>MPSASAKLEKQASIEASDPVKQIVTVLEKKVRNLEKRKVNAIEKYEQVLEMLDLAKDLQKNFFTIIQDAAKHQKKVAKREQLERQQQEVQRIKEILLCQDILNRMDAEDVRNDFIAGSNGAITLTEDDVNNLDELFKLLSPDRGSEEEEVIPFEEQLNTCSDHMFCLIEGKNKEILGTTYKHLKDLLLRINESGYFDHTAINESGYFDHKDKDAVQETEENQETVNPVEYESGEPNNSVGENYPQTELRTDVLGENHQVQLDHPQQEVKTGDVSGQVVYLSETAPAPPSTKPLPEVLSGQGNFNFLQESQIDLESPHMDPAVVAAHPMAPAPAMVYHPSQYPAGTTALHTLDNHQAQSHIAQEENAAMVQVTQLQHSQVGQVLLSEIDPSQPIPTQTFTNQNYPSIQNMLHPAGGASTYSAYVPVTLTHGQQAVGMAMVPHNLSASTLSSSLTTEPSSLKHPGLISDVSSQQDTKNLYARADDYQTTSVGEDHLEESQFLSPGETQGESTVFP</sequence>
<evidence type="ECO:0000256" key="1">
    <source>
        <dbReference type="ARBA" id="ARBA00007950"/>
    </source>
</evidence>